<feature type="region of interest" description="Disordered" evidence="3">
    <location>
        <begin position="1"/>
        <end position="49"/>
    </location>
</feature>
<evidence type="ECO:0000313" key="4">
    <source>
        <dbReference type="EMBL" id="GFO33677.1"/>
    </source>
</evidence>
<reference evidence="4 5" key="1">
    <citation type="journal article" date="2021" name="Elife">
        <title>Chloroplast acquisition without the gene transfer in kleptoplastic sea slugs, Plakobranchus ocellatus.</title>
        <authorList>
            <person name="Maeda T."/>
            <person name="Takahashi S."/>
            <person name="Yoshida T."/>
            <person name="Shimamura S."/>
            <person name="Takaki Y."/>
            <person name="Nagai Y."/>
            <person name="Toyoda A."/>
            <person name="Suzuki Y."/>
            <person name="Arimoto A."/>
            <person name="Ishii H."/>
            <person name="Satoh N."/>
            <person name="Nishiyama T."/>
            <person name="Hasebe M."/>
            <person name="Maruyama T."/>
            <person name="Minagawa J."/>
            <person name="Obokata J."/>
            <person name="Shigenobu S."/>
        </authorList>
    </citation>
    <scope>NUCLEOTIDE SEQUENCE [LARGE SCALE GENOMIC DNA]</scope>
</reference>
<keyword evidence="5" id="KW-1185">Reference proteome</keyword>
<dbReference type="AlphaFoldDB" id="A0AAV4CP59"/>
<comment type="cofactor">
    <cofactor evidence="2">
        <name>Ca(2+)</name>
        <dbReference type="ChEBI" id="CHEBI:29108"/>
    </cofactor>
</comment>
<keyword evidence="2" id="KW-0564">Palmitate</keyword>
<protein>
    <recommendedName>
        <fullName evidence="2">Phospholipid scramblase</fullName>
    </recommendedName>
</protein>
<evidence type="ECO:0000313" key="5">
    <source>
        <dbReference type="Proteomes" id="UP000735302"/>
    </source>
</evidence>
<dbReference type="InterPro" id="IPR005552">
    <property type="entry name" value="Scramblase"/>
</dbReference>
<accession>A0AAV4CP59</accession>
<evidence type="ECO:0000256" key="2">
    <source>
        <dbReference type="RuleBase" id="RU363116"/>
    </source>
</evidence>
<organism evidence="4 5">
    <name type="scientific">Plakobranchus ocellatus</name>
    <dbReference type="NCBI Taxonomy" id="259542"/>
    <lineage>
        <taxon>Eukaryota</taxon>
        <taxon>Metazoa</taxon>
        <taxon>Spiralia</taxon>
        <taxon>Lophotrochozoa</taxon>
        <taxon>Mollusca</taxon>
        <taxon>Gastropoda</taxon>
        <taxon>Heterobranchia</taxon>
        <taxon>Euthyneura</taxon>
        <taxon>Panpulmonata</taxon>
        <taxon>Sacoglossa</taxon>
        <taxon>Placobranchoidea</taxon>
        <taxon>Plakobranchidae</taxon>
        <taxon>Plakobranchus</taxon>
    </lineage>
</organism>
<evidence type="ECO:0000256" key="1">
    <source>
        <dbReference type="ARBA" id="ARBA00005350"/>
    </source>
</evidence>
<dbReference type="Pfam" id="PF03803">
    <property type="entry name" value="Scramblase"/>
    <property type="match status" value="1"/>
</dbReference>
<dbReference type="GO" id="GO:0005886">
    <property type="term" value="C:plasma membrane"/>
    <property type="evidence" value="ECO:0007669"/>
    <property type="project" value="TreeGrafter"/>
</dbReference>
<comment type="similarity">
    <text evidence="1 2">Belongs to the phospholipid scramblase family.</text>
</comment>
<sequence>MTSEAPVTVVTYGQEDVVTSQPCQNNDAKNSSAKQQESGGQGDVVTTQPCQKIDANNSASKEPPGLKLLKPVTHLLVKQNVEILEALTSCETSNSYEIFTPTGQMLFKAREVPSGTLLRSVPVHALYNITPPLSFSTMSAATSCTNT</sequence>
<dbReference type="Proteomes" id="UP000735302">
    <property type="component" value="Unassembled WGS sequence"/>
</dbReference>
<name>A0AAV4CP59_9GAST</name>
<dbReference type="PANTHER" id="PTHR23248">
    <property type="entry name" value="PHOSPHOLIPID SCRAMBLASE-RELATED"/>
    <property type="match status" value="1"/>
</dbReference>
<gene>
    <name evidence="4" type="ORF">PoB_006018200</name>
</gene>
<dbReference type="EMBL" id="BLXT01006818">
    <property type="protein sequence ID" value="GFO33677.1"/>
    <property type="molecule type" value="Genomic_DNA"/>
</dbReference>
<keyword evidence="2" id="KW-0449">Lipoprotein</keyword>
<keyword evidence="2" id="KW-0106">Calcium</keyword>
<dbReference type="GO" id="GO:0017128">
    <property type="term" value="F:phospholipid scramblase activity"/>
    <property type="evidence" value="ECO:0007669"/>
    <property type="project" value="InterPro"/>
</dbReference>
<proteinExistence type="inferred from homology"/>
<evidence type="ECO:0000256" key="3">
    <source>
        <dbReference type="SAM" id="MobiDB-lite"/>
    </source>
</evidence>
<dbReference type="PANTHER" id="PTHR23248:SF9">
    <property type="entry name" value="PHOSPHOLIPID SCRAMBLASE"/>
    <property type="match status" value="1"/>
</dbReference>
<comment type="caution">
    <text evidence="4">The sequence shown here is derived from an EMBL/GenBank/DDBJ whole genome shotgun (WGS) entry which is preliminary data.</text>
</comment>
<feature type="compositionally biased region" description="Polar residues" evidence="3">
    <location>
        <begin position="17"/>
        <end position="49"/>
    </location>
</feature>
<comment type="function">
    <text evidence="2">May mediate accelerated ATP-independent bidirectional transbilayer migration of phospholipids upon binding calcium ions that results in a loss of phospholipid asymmetry in the plasma membrane.</text>
</comment>